<name>A0A5E4ZFT1_9BURK</name>
<proteinExistence type="predicted"/>
<dbReference type="EMBL" id="CABPRZ010000066">
    <property type="protein sequence ID" value="VVE59718.1"/>
    <property type="molecule type" value="Genomic_DNA"/>
</dbReference>
<sequence length="100" mass="10838">MLAALGPAGGINYATCATCAVAPAAERVLQRRGAYHHVAARRHLRVASGAHLRALELCVALRHQLQRFIRVDRPCPVDERVRHGIGLPCTPGCLRDAARL</sequence>
<dbReference type="AlphaFoldDB" id="A0A5E4ZFT1"/>
<organism evidence="1 2">
    <name type="scientific">Pandoraea terrae</name>
    <dbReference type="NCBI Taxonomy" id="1537710"/>
    <lineage>
        <taxon>Bacteria</taxon>
        <taxon>Pseudomonadati</taxon>
        <taxon>Pseudomonadota</taxon>
        <taxon>Betaproteobacteria</taxon>
        <taxon>Burkholderiales</taxon>
        <taxon>Burkholderiaceae</taxon>
        <taxon>Pandoraea</taxon>
    </lineage>
</organism>
<gene>
    <name evidence="1" type="ORF">PTE30175_05628</name>
</gene>
<keyword evidence="2" id="KW-1185">Reference proteome</keyword>
<accession>A0A5E4ZFT1</accession>
<dbReference type="Proteomes" id="UP000414233">
    <property type="component" value="Unassembled WGS sequence"/>
</dbReference>
<protein>
    <submittedName>
        <fullName evidence="1">Uncharacterized protein</fullName>
    </submittedName>
</protein>
<evidence type="ECO:0000313" key="1">
    <source>
        <dbReference type="EMBL" id="VVE59718.1"/>
    </source>
</evidence>
<evidence type="ECO:0000313" key="2">
    <source>
        <dbReference type="Proteomes" id="UP000414233"/>
    </source>
</evidence>
<reference evidence="1 2" key="1">
    <citation type="submission" date="2019-08" db="EMBL/GenBank/DDBJ databases">
        <authorList>
            <person name="Peeters C."/>
        </authorList>
    </citation>
    <scope>NUCLEOTIDE SEQUENCE [LARGE SCALE GENOMIC DNA]</scope>
    <source>
        <strain evidence="1 2">LMG 30175</strain>
    </source>
</reference>